<evidence type="ECO:0000256" key="10">
    <source>
        <dbReference type="ARBA" id="ARBA00044906"/>
    </source>
</evidence>
<proteinExistence type="inferred from homology"/>
<dbReference type="PROSITE" id="PS00665">
    <property type="entry name" value="DHDPS_1"/>
    <property type="match status" value="1"/>
</dbReference>
<dbReference type="OrthoDB" id="191315at2759"/>
<dbReference type="Gene3D" id="3.20.20.70">
    <property type="entry name" value="Aldolase class I"/>
    <property type="match status" value="1"/>
</dbReference>
<keyword evidence="7" id="KW-0456">Lyase</keyword>
<dbReference type="STRING" id="282301.A0A267E1F3"/>
<evidence type="ECO:0000256" key="7">
    <source>
        <dbReference type="ARBA" id="ARBA00023239"/>
    </source>
</evidence>
<dbReference type="Pfam" id="PF00701">
    <property type="entry name" value="DHDPS"/>
    <property type="match status" value="1"/>
</dbReference>
<evidence type="ECO:0000256" key="12">
    <source>
        <dbReference type="PIRSR" id="PIRSR001365-2"/>
    </source>
</evidence>
<dbReference type="InterPro" id="IPR002220">
    <property type="entry name" value="DapA-like"/>
</dbReference>
<dbReference type="InterPro" id="IPR013785">
    <property type="entry name" value="Aldolase_TIM"/>
</dbReference>
<feature type="binding site" evidence="12">
    <location>
        <position position="69"/>
    </location>
    <ligand>
        <name>pyruvate</name>
        <dbReference type="ChEBI" id="CHEBI:15361"/>
    </ligand>
</feature>
<dbReference type="SUPFAM" id="SSF51569">
    <property type="entry name" value="Aldolase"/>
    <property type="match status" value="1"/>
</dbReference>
<evidence type="ECO:0000256" key="9">
    <source>
        <dbReference type="ARBA" id="ARBA00023277"/>
    </source>
</evidence>
<evidence type="ECO:0000313" key="13">
    <source>
        <dbReference type="EMBL" id="PAA55370.1"/>
    </source>
</evidence>
<dbReference type="EMBL" id="NIVC01002766">
    <property type="protein sequence ID" value="PAA55370.1"/>
    <property type="molecule type" value="Genomic_DNA"/>
</dbReference>
<gene>
    <name evidence="13" type="ORF">BOX15_Mlig001005g5</name>
</gene>
<evidence type="ECO:0000256" key="2">
    <source>
        <dbReference type="ARBA" id="ARBA00004878"/>
    </source>
</evidence>
<feature type="active site" description="Proton donor/acceptor" evidence="11">
    <location>
        <position position="162"/>
    </location>
</feature>
<dbReference type="PANTHER" id="PTHR12128:SF21">
    <property type="entry name" value="N-ACETYLNEURAMINATE LYASE"/>
    <property type="match status" value="1"/>
</dbReference>
<comment type="caution">
    <text evidence="13">The sequence shown here is derived from an EMBL/GenBank/DDBJ whole genome shotgun (WGS) entry which is preliminary data.</text>
</comment>
<evidence type="ECO:0000256" key="4">
    <source>
        <dbReference type="ARBA" id="ARBA00011881"/>
    </source>
</evidence>
<comment type="subunit">
    <text evidence="4">Homotetramer.</text>
</comment>
<keyword evidence="8" id="KW-0704">Schiff base</keyword>
<comment type="similarity">
    <text evidence="3">Belongs to the DapA family. NanA subfamily.</text>
</comment>
<keyword evidence="14" id="KW-1185">Reference proteome</keyword>
<organism evidence="13 14">
    <name type="scientific">Macrostomum lignano</name>
    <dbReference type="NCBI Taxonomy" id="282301"/>
    <lineage>
        <taxon>Eukaryota</taxon>
        <taxon>Metazoa</taxon>
        <taxon>Spiralia</taxon>
        <taxon>Lophotrochozoa</taxon>
        <taxon>Platyhelminthes</taxon>
        <taxon>Rhabditophora</taxon>
        <taxon>Macrostomorpha</taxon>
        <taxon>Macrostomida</taxon>
        <taxon>Macrostomidae</taxon>
        <taxon>Macrostomum</taxon>
    </lineage>
</organism>
<dbReference type="PANTHER" id="PTHR12128">
    <property type="entry name" value="DIHYDRODIPICOLINATE SYNTHASE"/>
    <property type="match status" value="1"/>
</dbReference>
<dbReference type="GO" id="GO:0008747">
    <property type="term" value="F:N-acetylneuraminate lyase activity"/>
    <property type="evidence" value="ECO:0007669"/>
    <property type="project" value="UniProtKB-EC"/>
</dbReference>
<evidence type="ECO:0000256" key="6">
    <source>
        <dbReference type="ARBA" id="ARBA00022490"/>
    </source>
</evidence>
<accession>A0A267E1F3</accession>
<evidence type="ECO:0000256" key="8">
    <source>
        <dbReference type="ARBA" id="ARBA00023270"/>
    </source>
</evidence>
<feature type="non-terminal residue" evidence="13">
    <location>
        <position position="1"/>
    </location>
</feature>
<feature type="active site" description="Schiff-base intermediate with substrate" evidence="11">
    <location>
        <position position="192"/>
    </location>
</feature>
<feature type="binding site" evidence="12">
    <location>
        <position position="237"/>
    </location>
    <ligand>
        <name>pyruvate</name>
        <dbReference type="ChEBI" id="CHEBI:15361"/>
    </ligand>
</feature>
<comment type="catalytic activity">
    <reaction evidence="10">
        <text>aceneuramate = aldehydo-N-acetyl-D-mannosamine + pyruvate</text>
        <dbReference type="Rhea" id="RHEA:23296"/>
        <dbReference type="ChEBI" id="CHEBI:15361"/>
        <dbReference type="ChEBI" id="CHEBI:17122"/>
        <dbReference type="ChEBI" id="CHEBI:173083"/>
        <dbReference type="EC" id="4.1.3.3"/>
    </reaction>
</comment>
<keyword evidence="6" id="KW-0963">Cytoplasm</keyword>
<evidence type="ECO:0000256" key="11">
    <source>
        <dbReference type="PIRSR" id="PIRSR001365-1"/>
    </source>
</evidence>
<keyword evidence="9" id="KW-0119">Carbohydrate metabolism</keyword>
<dbReference type="EC" id="4.1.3.3" evidence="5"/>
<evidence type="ECO:0000313" key="14">
    <source>
        <dbReference type="Proteomes" id="UP000215902"/>
    </source>
</evidence>
<dbReference type="Proteomes" id="UP000215902">
    <property type="component" value="Unassembled WGS sequence"/>
</dbReference>
<reference evidence="13 14" key="1">
    <citation type="submission" date="2017-06" db="EMBL/GenBank/DDBJ databases">
        <title>A platform for efficient transgenesis in Macrostomum lignano, a flatworm model organism for stem cell research.</title>
        <authorList>
            <person name="Berezikov E."/>
        </authorList>
    </citation>
    <scope>NUCLEOTIDE SEQUENCE [LARGE SCALE GENOMIC DNA]</scope>
    <source>
        <strain evidence="13">DV1</strain>
        <tissue evidence="13">Whole organism</tissue>
    </source>
</reference>
<protein>
    <recommendedName>
        <fullName evidence="5">N-acetylneuraminate lyase</fullName>
        <ecNumber evidence="5">4.1.3.3</ecNumber>
    </recommendedName>
</protein>
<dbReference type="PIRSF" id="PIRSF001365">
    <property type="entry name" value="DHDPS"/>
    <property type="match status" value="1"/>
</dbReference>
<evidence type="ECO:0000256" key="5">
    <source>
        <dbReference type="ARBA" id="ARBA00012911"/>
    </source>
</evidence>
<dbReference type="AlphaFoldDB" id="A0A267E1F3"/>
<dbReference type="SMART" id="SM01130">
    <property type="entry name" value="DHDPS"/>
    <property type="match status" value="1"/>
</dbReference>
<comment type="subcellular location">
    <subcellularLocation>
        <location evidence="1">Cytoplasm</location>
    </subcellularLocation>
</comment>
<dbReference type="InterPro" id="IPR020624">
    <property type="entry name" value="Schiff_base-form_aldolases_CS"/>
</dbReference>
<dbReference type="PRINTS" id="PR00146">
    <property type="entry name" value="DHPICSNTHASE"/>
</dbReference>
<sequence length="339" mass="37069">SALLLEWFSLLVTRYQSSFTMQQFRLPRLTVPTFTPMTPDGELDLDKIPAYARLLSQSGVRSVFVCGSTGEFPSLSLDERRRVLEAWCQARADGLIDTVTAHVGTCCLKDTILLARHAVQKCNADAVASVAPWYFPIDQIDATVELLAKVAAECDGKPFYYYHIPMFTNSKLDVAQLMRRAAALVPNLVGLKFTDSSLSQLAACSEVVAPDGRQMQAIIGLDDLTLPARSVGVLDGIGASYNLIPDVVNSLANSFDSGNLSTARSESSRIRSLFEAISSAVEGYGMVSLLKTTMSLMRMDLGPPRLPLKPLNSPARIILEQRLKFDGFLARDEAQEKLA</sequence>
<evidence type="ECO:0000256" key="3">
    <source>
        <dbReference type="ARBA" id="ARBA00006324"/>
    </source>
</evidence>
<name>A0A267E1F3_9PLAT</name>
<evidence type="ECO:0000256" key="1">
    <source>
        <dbReference type="ARBA" id="ARBA00004496"/>
    </source>
</evidence>
<comment type="pathway">
    <text evidence="2">Amino-sugar metabolism; N-acetylneuraminate degradation.</text>
</comment>
<dbReference type="GO" id="GO:0005737">
    <property type="term" value="C:cytoplasm"/>
    <property type="evidence" value="ECO:0007669"/>
    <property type="project" value="UniProtKB-SubCell"/>
</dbReference>